<comment type="caution">
    <text evidence="1">The sequence shown here is derived from an EMBL/GenBank/DDBJ whole genome shotgun (WGS) entry which is preliminary data.</text>
</comment>
<proteinExistence type="predicted"/>
<organism evidence="1 2">
    <name type="scientific">Staphylococcus felis</name>
    <dbReference type="NCBI Taxonomy" id="46127"/>
    <lineage>
        <taxon>Bacteria</taxon>
        <taxon>Bacillati</taxon>
        <taxon>Bacillota</taxon>
        <taxon>Bacilli</taxon>
        <taxon>Bacillales</taxon>
        <taxon>Staphylococcaceae</taxon>
        <taxon>Staphylococcus</taxon>
    </lineage>
</organism>
<dbReference type="Proteomes" id="UP000597038">
    <property type="component" value="Unassembled WGS sequence"/>
</dbReference>
<keyword evidence="2" id="KW-1185">Reference proteome</keyword>
<evidence type="ECO:0000313" key="2">
    <source>
        <dbReference type="Proteomes" id="UP000597038"/>
    </source>
</evidence>
<reference evidence="1 2" key="1">
    <citation type="submission" date="2020-12" db="EMBL/GenBank/DDBJ databases">
        <title>Genomic analysis of Staphylococcus felis from a cat with skin infection.</title>
        <authorList>
            <person name="Aslantas O."/>
            <person name="Keskin O."/>
            <person name="Buyukaltay K."/>
            <person name="Gullu Yucetepe A."/>
        </authorList>
    </citation>
    <scope>NUCLEOTIDE SEQUENCE [LARGE SCALE GENOMIC DNA]</scope>
    <source>
        <strain evidence="1 2">HARRANVET</strain>
    </source>
</reference>
<gene>
    <name evidence="1" type="ORF">I9026_03730</name>
</gene>
<accession>A0ABS0QN66</accession>
<dbReference type="RefSeq" id="WP_198092558.1">
    <property type="nucleotide sequence ID" value="NZ_JAEDAQ010000004.1"/>
</dbReference>
<name>A0ABS0QN66_9STAP</name>
<protein>
    <recommendedName>
        <fullName evidence="3">Transposase</fullName>
    </recommendedName>
</protein>
<evidence type="ECO:0000313" key="1">
    <source>
        <dbReference type="EMBL" id="MBH9580476.1"/>
    </source>
</evidence>
<dbReference type="EMBL" id="JAEDAQ010000004">
    <property type="protein sequence ID" value="MBH9580476.1"/>
    <property type="molecule type" value="Genomic_DNA"/>
</dbReference>
<evidence type="ECO:0008006" key="3">
    <source>
        <dbReference type="Google" id="ProtNLM"/>
    </source>
</evidence>
<sequence>MGWQAKLLPSSQAKNFDLFALFFASSRNIQFFKKRGKIDAVFQFIHYIVSLLVS</sequence>